<evidence type="ECO:0000256" key="2">
    <source>
        <dbReference type="ARBA" id="ARBA00030602"/>
    </source>
</evidence>
<dbReference type="InterPro" id="IPR013024">
    <property type="entry name" value="GGCT-like"/>
</dbReference>
<gene>
    <name evidence="4" type="ORF">MNBD_GAMMA25-1388</name>
</gene>
<dbReference type="AlphaFoldDB" id="A0A3B1BGG1"/>
<dbReference type="CDD" id="cd06661">
    <property type="entry name" value="GGCT_like"/>
    <property type="match status" value="1"/>
</dbReference>
<evidence type="ECO:0000256" key="1">
    <source>
        <dbReference type="ARBA" id="ARBA00022679"/>
    </source>
</evidence>
<protein>
    <recommendedName>
        <fullName evidence="2">Putative gamma-glutamylcyclotransferase</fullName>
    </recommendedName>
</protein>
<reference evidence="4" key="1">
    <citation type="submission" date="2018-06" db="EMBL/GenBank/DDBJ databases">
        <authorList>
            <person name="Zhirakovskaya E."/>
        </authorList>
    </citation>
    <scope>NUCLEOTIDE SEQUENCE</scope>
</reference>
<dbReference type="GO" id="GO:0016740">
    <property type="term" value="F:transferase activity"/>
    <property type="evidence" value="ECO:0007669"/>
    <property type="project" value="UniProtKB-KW"/>
</dbReference>
<dbReference type="InterPro" id="IPR045038">
    <property type="entry name" value="AIG2-like"/>
</dbReference>
<feature type="domain" description="Gamma-glutamylcyclotransferase AIG2-like" evidence="3">
    <location>
        <begin position="5"/>
        <end position="116"/>
    </location>
</feature>
<accession>A0A3B1BGG1</accession>
<dbReference type="InterPro" id="IPR036568">
    <property type="entry name" value="GGCT-like_sf"/>
</dbReference>
<proteinExistence type="predicted"/>
<dbReference type="EMBL" id="UOFY01000051">
    <property type="protein sequence ID" value="VAX10468.1"/>
    <property type="molecule type" value="Genomic_DNA"/>
</dbReference>
<dbReference type="PANTHER" id="PTHR31544">
    <property type="entry name" value="AIG2-LIKE PROTEIN D"/>
    <property type="match status" value="1"/>
</dbReference>
<evidence type="ECO:0000313" key="4">
    <source>
        <dbReference type="EMBL" id="VAX10468.1"/>
    </source>
</evidence>
<evidence type="ECO:0000259" key="3">
    <source>
        <dbReference type="Pfam" id="PF06094"/>
    </source>
</evidence>
<dbReference type="InterPro" id="IPR009288">
    <property type="entry name" value="AIG2-like_dom"/>
</dbReference>
<sequence length="134" mass="15271">MNINLFTYGTLEIPQVVQIITGQVLTGMPAHLEGYARYLLKDQAYPGIIPEVGASISGTLYLDLDDVLMARLDEYEDTCYEKRKLRVIVENGMGINALAYVVPEESRELLSSRLWDREHFINDELDIFLRCIVS</sequence>
<dbReference type="PANTHER" id="PTHR31544:SF2">
    <property type="entry name" value="AIG2-LIKE PROTEIN D"/>
    <property type="match status" value="1"/>
</dbReference>
<keyword evidence="1" id="KW-0808">Transferase</keyword>
<dbReference type="SUPFAM" id="SSF110857">
    <property type="entry name" value="Gamma-glutamyl cyclotransferase-like"/>
    <property type="match status" value="1"/>
</dbReference>
<dbReference type="Pfam" id="PF06094">
    <property type="entry name" value="GGACT"/>
    <property type="match status" value="1"/>
</dbReference>
<organism evidence="4">
    <name type="scientific">hydrothermal vent metagenome</name>
    <dbReference type="NCBI Taxonomy" id="652676"/>
    <lineage>
        <taxon>unclassified sequences</taxon>
        <taxon>metagenomes</taxon>
        <taxon>ecological metagenomes</taxon>
    </lineage>
</organism>
<dbReference type="Gene3D" id="3.10.490.10">
    <property type="entry name" value="Gamma-glutamyl cyclotransferase-like"/>
    <property type="match status" value="1"/>
</dbReference>
<name>A0A3B1BGG1_9ZZZZ</name>